<proteinExistence type="predicted"/>
<feature type="domain" description="BHLH" evidence="2">
    <location>
        <begin position="252"/>
        <end position="309"/>
    </location>
</feature>
<feature type="compositionally biased region" description="Low complexity" evidence="1">
    <location>
        <begin position="645"/>
        <end position="689"/>
    </location>
</feature>
<comment type="caution">
    <text evidence="3">The sequence shown here is derived from an EMBL/GenBank/DDBJ whole genome shotgun (WGS) entry which is preliminary data.</text>
</comment>
<dbReference type="Gene3D" id="4.10.280.10">
    <property type="entry name" value="Helix-loop-helix DNA-binding domain"/>
    <property type="match status" value="1"/>
</dbReference>
<dbReference type="InterPro" id="IPR011598">
    <property type="entry name" value="bHLH_dom"/>
</dbReference>
<protein>
    <recommendedName>
        <fullName evidence="2">BHLH domain-containing protein</fullName>
    </recommendedName>
</protein>
<feature type="compositionally biased region" description="Low complexity" evidence="1">
    <location>
        <begin position="778"/>
        <end position="788"/>
    </location>
</feature>
<feature type="compositionally biased region" description="Basic residues" evidence="1">
    <location>
        <begin position="95"/>
        <end position="111"/>
    </location>
</feature>
<gene>
    <name evidence="3" type="ORF">BG006_005674</name>
</gene>
<dbReference type="AlphaFoldDB" id="A0A9P5SNQ6"/>
<feature type="compositionally biased region" description="Low complexity" evidence="1">
    <location>
        <begin position="372"/>
        <end position="398"/>
    </location>
</feature>
<feature type="region of interest" description="Disordered" evidence="1">
    <location>
        <begin position="1"/>
        <end position="211"/>
    </location>
</feature>
<name>A0A9P5SNQ6_9FUNG</name>
<reference evidence="3" key="1">
    <citation type="journal article" date="2020" name="Fungal Divers.">
        <title>Resolving the Mortierellaceae phylogeny through synthesis of multi-gene phylogenetics and phylogenomics.</title>
        <authorList>
            <person name="Vandepol N."/>
            <person name="Liber J."/>
            <person name="Desiro A."/>
            <person name="Na H."/>
            <person name="Kennedy M."/>
            <person name="Barry K."/>
            <person name="Grigoriev I.V."/>
            <person name="Miller A.N."/>
            <person name="O'Donnell K."/>
            <person name="Stajich J.E."/>
            <person name="Bonito G."/>
        </authorList>
    </citation>
    <scope>NUCLEOTIDE SEQUENCE</scope>
    <source>
        <strain evidence="3">NVP1</strain>
    </source>
</reference>
<dbReference type="PROSITE" id="PS50888">
    <property type="entry name" value="BHLH"/>
    <property type="match status" value="1"/>
</dbReference>
<feature type="compositionally biased region" description="Low complexity" evidence="1">
    <location>
        <begin position="497"/>
        <end position="509"/>
    </location>
</feature>
<accession>A0A9P5SNQ6</accession>
<feature type="compositionally biased region" description="Pro residues" evidence="1">
    <location>
        <begin position="62"/>
        <end position="71"/>
    </location>
</feature>
<feature type="compositionally biased region" description="Low complexity" evidence="1">
    <location>
        <begin position="201"/>
        <end position="210"/>
    </location>
</feature>
<dbReference type="GO" id="GO:0046983">
    <property type="term" value="F:protein dimerization activity"/>
    <property type="evidence" value="ECO:0007669"/>
    <property type="project" value="InterPro"/>
</dbReference>
<feature type="compositionally biased region" description="Pro residues" evidence="1">
    <location>
        <begin position="452"/>
        <end position="465"/>
    </location>
</feature>
<feature type="compositionally biased region" description="Polar residues" evidence="1">
    <location>
        <begin position="510"/>
        <end position="544"/>
    </location>
</feature>
<feature type="compositionally biased region" description="Pro residues" evidence="1">
    <location>
        <begin position="112"/>
        <end position="123"/>
    </location>
</feature>
<dbReference type="SMART" id="SM00353">
    <property type="entry name" value="HLH"/>
    <property type="match status" value="1"/>
</dbReference>
<keyword evidence="4" id="KW-1185">Reference proteome</keyword>
<sequence length="838" mass="90362">MANQGIMVPPNNASWPGQKPPSSSSQPQQPPPPPPPPLHHPHPYPTSSPYPPSQYYQHHGHPPPPPHPPHTTSPTQQHPQPYYPYPYAYPPHAYHPPHGHHPPPPHGHHPSPPHSHPPPPPPGYLGHPGYQVPYYTGPPPGPVDNDSHSGTLSASSISTKTSKTDATSKPTKAKASTFTAKAKAKAKTEKTVEPTPDPKAKASTKPAPKTFRFEGSISSESFKTTKSFDLAGVNILNRKPLDTRTALDKLQRRRETHNRVERKRRDCINQASLIDDLTKLLPPKHLEETSSKCHRVNVLRGAVSHIKFLNESNQALTKSIQAIQGDVPLVMPKTEPSSSSNLGDMSMDVDDDMKSVSDEDDDGETQQGRSISETPASASSVVSSSRSTPMTSPRLTPTKAMAPPPVIITGAPSPSSEREPLAVQADPYSLESHRQRSNSFASSLGDEASPRSPFPASPMFPPSPVSPSMTGRNLLAPENQTEGTSKDAQLSPGFHQSPRSSPSLPPISSLANMHLQTPSGRLNESQAEMETSSSGPNDTVSSFSGRPHRAGATLPPLMIPEPHHLHPYHQSNSGTSKSKGSNRNSLTLSPHPPTSNSDQPPISPFMLSPMLSRSPSMGPVTSPALSPHSQWGHDGLPSPLGFGQNSPYSSPYYYNPPGADPHQAYHYPHAQHAPPQPRAQPQQPEQPTQSISHTRHKSLQPEPIFIQEEPWNTQRKRSTSSASGIKVSSSKSKKKSEPEERPTSPLSVTSSISYPTSPNPKKRSQKASGVDSEHILFSQATAAQASTTNSVKRSKQVDASGEMGEVSVVVEEIREEGSSMATNDDEDAAQALTSLARI</sequence>
<evidence type="ECO:0000259" key="2">
    <source>
        <dbReference type="PROSITE" id="PS50888"/>
    </source>
</evidence>
<dbReference type="Proteomes" id="UP000696485">
    <property type="component" value="Unassembled WGS sequence"/>
</dbReference>
<feature type="compositionally biased region" description="Low complexity" evidence="1">
    <location>
        <begin position="719"/>
        <end position="730"/>
    </location>
</feature>
<dbReference type="SUPFAM" id="SSF47459">
    <property type="entry name" value="HLH, helix-loop-helix DNA-binding domain"/>
    <property type="match status" value="1"/>
</dbReference>
<feature type="compositionally biased region" description="Pro residues" evidence="1">
    <location>
        <begin position="28"/>
        <end position="52"/>
    </location>
</feature>
<dbReference type="InterPro" id="IPR036638">
    <property type="entry name" value="HLH_DNA-bd_sf"/>
</dbReference>
<feature type="region of interest" description="Disordered" evidence="1">
    <location>
        <begin position="327"/>
        <end position="806"/>
    </location>
</feature>
<feature type="compositionally biased region" description="Low complexity" evidence="1">
    <location>
        <begin position="124"/>
        <end position="135"/>
    </location>
</feature>
<feature type="compositionally biased region" description="Low complexity" evidence="1">
    <location>
        <begin position="571"/>
        <end position="585"/>
    </location>
</feature>
<evidence type="ECO:0000313" key="4">
    <source>
        <dbReference type="Proteomes" id="UP000696485"/>
    </source>
</evidence>
<evidence type="ECO:0000313" key="3">
    <source>
        <dbReference type="EMBL" id="KAF9331475.1"/>
    </source>
</evidence>
<organism evidence="3 4">
    <name type="scientific">Podila minutissima</name>
    <dbReference type="NCBI Taxonomy" id="64525"/>
    <lineage>
        <taxon>Eukaryota</taxon>
        <taxon>Fungi</taxon>
        <taxon>Fungi incertae sedis</taxon>
        <taxon>Mucoromycota</taxon>
        <taxon>Mortierellomycotina</taxon>
        <taxon>Mortierellomycetes</taxon>
        <taxon>Mortierellales</taxon>
        <taxon>Mortierellaceae</taxon>
        <taxon>Podila</taxon>
    </lineage>
</organism>
<feature type="compositionally biased region" description="Low complexity" evidence="1">
    <location>
        <begin position="151"/>
        <end position="181"/>
    </location>
</feature>
<feature type="compositionally biased region" description="Polar residues" evidence="1">
    <location>
        <begin position="744"/>
        <end position="756"/>
    </location>
</feature>
<feature type="compositionally biased region" description="Polar residues" evidence="1">
    <location>
        <begin position="478"/>
        <end position="488"/>
    </location>
</feature>
<dbReference type="Pfam" id="PF00010">
    <property type="entry name" value="HLH"/>
    <property type="match status" value="1"/>
</dbReference>
<feature type="compositionally biased region" description="Basic and acidic residues" evidence="1">
    <location>
        <begin position="186"/>
        <end position="200"/>
    </location>
</feature>
<dbReference type="EMBL" id="JAAAUY010000320">
    <property type="protein sequence ID" value="KAF9331475.1"/>
    <property type="molecule type" value="Genomic_DNA"/>
</dbReference>
<feature type="compositionally biased region" description="Low complexity" evidence="1">
    <location>
        <begin position="604"/>
        <end position="617"/>
    </location>
</feature>
<evidence type="ECO:0000256" key="1">
    <source>
        <dbReference type="SAM" id="MobiDB-lite"/>
    </source>
</evidence>